<dbReference type="AlphaFoldDB" id="A0A256F7Q2"/>
<keyword evidence="2" id="KW-1185">Reference proteome</keyword>
<reference evidence="1 2" key="1">
    <citation type="submission" date="2017-07" db="EMBL/GenBank/DDBJ databases">
        <title>Phylogenetic study on the rhizospheric bacterium Ochrobactrum sp. A44.</title>
        <authorList>
            <person name="Krzyzanowska D.M."/>
            <person name="Ossowicki A."/>
            <person name="Rajewska M."/>
            <person name="Maciag T."/>
            <person name="Kaczynski Z."/>
            <person name="Czerwicka M."/>
            <person name="Jafra S."/>
        </authorList>
    </citation>
    <scope>NUCLEOTIDE SEQUENCE [LARGE SCALE GENOMIC DNA]</scope>
    <source>
        <strain evidence="1 2">OgA9a</strain>
    </source>
</reference>
<dbReference type="EMBL" id="NNRL01000163">
    <property type="protein sequence ID" value="OYR10907.1"/>
    <property type="molecule type" value="Genomic_DNA"/>
</dbReference>
<dbReference type="Proteomes" id="UP000216478">
    <property type="component" value="Unassembled WGS sequence"/>
</dbReference>
<organism evidence="1 2">
    <name type="scientific">Brucella grignonensis</name>
    <dbReference type="NCBI Taxonomy" id="94627"/>
    <lineage>
        <taxon>Bacteria</taxon>
        <taxon>Pseudomonadati</taxon>
        <taxon>Pseudomonadota</taxon>
        <taxon>Alphaproteobacteria</taxon>
        <taxon>Hyphomicrobiales</taxon>
        <taxon>Brucellaceae</taxon>
        <taxon>Brucella/Ochrobactrum group</taxon>
        <taxon>Brucella</taxon>
    </lineage>
</organism>
<proteinExistence type="predicted"/>
<sequence length="43" mass="4855">MEKRLVKSENGTYIMTIDFVFECFGALSPPGISFKFVKFGDGF</sequence>
<evidence type="ECO:0000313" key="1">
    <source>
        <dbReference type="EMBL" id="OYR10907.1"/>
    </source>
</evidence>
<evidence type="ECO:0000313" key="2">
    <source>
        <dbReference type="Proteomes" id="UP000216478"/>
    </source>
</evidence>
<comment type="caution">
    <text evidence="1">The sequence shown here is derived from an EMBL/GenBank/DDBJ whole genome shotgun (WGS) entry which is preliminary data.</text>
</comment>
<gene>
    <name evidence="1" type="ORF">CEV33_2373</name>
</gene>
<accession>A0A256F7Q2</accession>
<protein>
    <submittedName>
        <fullName evidence="1">Uncharacterized protein</fullName>
    </submittedName>
</protein>
<name>A0A256F7Q2_9HYPH</name>